<dbReference type="EMBL" id="VSRR010006949">
    <property type="protein sequence ID" value="MPC45903.1"/>
    <property type="molecule type" value="Genomic_DNA"/>
</dbReference>
<dbReference type="Proteomes" id="UP000324222">
    <property type="component" value="Unassembled WGS sequence"/>
</dbReference>
<keyword evidence="2" id="KW-1185">Reference proteome</keyword>
<reference evidence="1 2" key="1">
    <citation type="submission" date="2019-05" db="EMBL/GenBank/DDBJ databases">
        <title>Another draft genome of Portunus trituberculatus and its Hox gene families provides insights of decapod evolution.</title>
        <authorList>
            <person name="Jeong J.-H."/>
            <person name="Song I."/>
            <person name="Kim S."/>
            <person name="Choi T."/>
            <person name="Kim D."/>
            <person name="Ryu S."/>
            <person name="Kim W."/>
        </authorList>
    </citation>
    <scope>NUCLEOTIDE SEQUENCE [LARGE SCALE GENOMIC DNA]</scope>
    <source>
        <tissue evidence="1">Muscle</tissue>
    </source>
</reference>
<name>A0A5B7FL53_PORTR</name>
<organism evidence="1 2">
    <name type="scientific">Portunus trituberculatus</name>
    <name type="common">Swimming crab</name>
    <name type="synonym">Neptunus trituberculatus</name>
    <dbReference type="NCBI Taxonomy" id="210409"/>
    <lineage>
        <taxon>Eukaryota</taxon>
        <taxon>Metazoa</taxon>
        <taxon>Ecdysozoa</taxon>
        <taxon>Arthropoda</taxon>
        <taxon>Crustacea</taxon>
        <taxon>Multicrustacea</taxon>
        <taxon>Malacostraca</taxon>
        <taxon>Eumalacostraca</taxon>
        <taxon>Eucarida</taxon>
        <taxon>Decapoda</taxon>
        <taxon>Pleocyemata</taxon>
        <taxon>Brachyura</taxon>
        <taxon>Eubrachyura</taxon>
        <taxon>Portunoidea</taxon>
        <taxon>Portunidae</taxon>
        <taxon>Portuninae</taxon>
        <taxon>Portunus</taxon>
    </lineage>
</organism>
<proteinExistence type="predicted"/>
<protein>
    <submittedName>
        <fullName evidence="1">Uncharacterized protein</fullName>
    </submittedName>
</protein>
<comment type="caution">
    <text evidence="1">The sequence shown here is derived from an EMBL/GenBank/DDBJ whole genome shotgun (WGS) entry which is preliminary data.</text>
</comment>
<accession>A0A5B7FL53</accession>
<gene>
    <name evidence="1" type="ORF">E2C01_039609</name>
</gene>
<sequence>MAPSWAKFLIHETDEVPGLRRPEPGLNVHMKWTLRTPAKRFLAYYSNGLGNLICNSQYIHTKVSCILSEI</sequence>
<dbReference type="AlphaFoldDB" id="A0A5B7FL53"/>
<evidence type="ECO:0000313" key="1">
    <source>
        <dbReference type="EMBL" id="MPC45903.1"/>
    </source>
</evidence>
<evidence type="ECO:0000313" key="2">
    <source>
        <dbReference type="Proteomes" id="UP000324222"/>
    </source>
</evidence>